<feature type="domain" description="Cadherin" evidence="13">
    <location>
        <begin position="444"/>
        <end position="555"/>
    </location>
</feature>
<dbReference type="PANTHER" id="PTHR24028">
    <property type="entry name" value="CADHERIN-87A"/>
    <property type="match status" value="1"/>
</dbReference>
<evidence type="ECO:0000256" key="8">
    <source>
        <dbReference type="ARBA" id="ARBA00022989"/>
    </source>
</evidence>
<evidence type="ECO:0000313" key="15">
    <source>
        <dbReference type="Proteomes" id="UP000542689"/>
    </source>
</evidence>
<dbReference type="PANTHER" id="PTHR24028:SF234">
    <property type="entry name" value="PROTOCADHERIN GAMMA-A3"/>
    <property type="match status" value="1"/>
</dbReference>
<dbReference type="SMART" id="SM00112">
    <property type="entry name" value="CA"/>
    <property type="match status" value="4"/>
</dbReference>
<feature type="domain" description="Cadherin" evidence="13">
    <location>
        <begin position="125"/>
        <end position="233"/>
    </location>
</feature>
<evidence type="ECO:0000256" key="2">
    <source>
        <dbReference type="ARBA" id="ARBA00004167"/>
    </source>
</evidence>
<evidence type="ECO:0000256" key="3">
    <source>
        <dbReference type="ARBA" id="ARBA00022692"/>
    </source>
</evidence>
<evidence type="ECO:0000259" key="13">
    <source>
        <dbReference type="PROSITE" id="PS50268"/>
    </source>
</evidence>
<keyword evidence="5" id="KW-0677">Repeat</keyword>
<evidence type="ECO:0000256" key="10">
    <source>
        <dbReference type="ARBA" id="ARBA00023180"/>
    </source>
</evidence>
<keyword evidence="6 11" id="KW-0106">Calcium</keyword>
<evidence type="ECO:0000256" key="6">
    <source>
        <dbReference type="ARBA" id="ARBA00022837"/>
    </source>
</evidence>
<feature type="non-terminal residue" evidence="14">
    <location>
        <position position="1"/>
    </location>
</feature>
<dbReference type="GO" id="GO:0007156">
    <property type="term" value="P:homophilic cell adhesion via plasma membrane adhesion molecules"/>
    <property type="evidence" value="ECO:0007669"/>
    <property type="project" value="InterPro"/>
</dbReference>
<dbReference type="PROSITE" id="PS00232">
    <property type="entry name" value="CADHERIN_1"/>
    <property type="match status" value="3"/>
</dbReference>
<gene>
    <name evidence="14" type="primary">Pcdhga10</name>
    <name evidence="14" type="ORF">IFRKOW_R04300</name>
</gene>
<dbReference type="Proteomes" id="UP000542689">
    <property type="component" value="Unassembled WGS sequence"/>
</dbReference>
<accession>A0A7K6PD52</accession>
<keyword evidence="10" id="KW-0325">Glycoprotein</keyword>
<dbReference type="GO" id="GO:0005509">
    <property type="term" value="F:calcium ion binding"/>
    <property type="evidence" value="ECO:0007669"/>
    <property type="project" value="UniProtKB-UniRule"/>
</dbReference>
<protein>
    <submittedName>
        <fullName evidence="14">PCDGA protein</fullName>
    </submittedName>
</protein>
<keyword evidence="4 12" id="KW-0732">Signal</keyword>
<dbReference type="InterPro" id="IPR015919">
    <property type="entry name" value="Cadherin-like_sf"/>
</dbReference>
<sequence>RRQRALLCGVLLAAWEAAWGQLRYSVPEEMPKGSFVGDVGKDLGLQLPELRDRDAHVFDIGRRRYLFLDPDNGHLSMMEQVDREEICAAVPKCILHFEILLKHPMKLYKGEVEILDINDNSPSFPESSSVLEISENTAPGTRFPLERAHDPDIGVNSLQNYECSESSFFTLDVKNGDDGVKYPELILVKSLDREQQAAHNLILTATDNGSPVKSGSTTIKIIVIDGNDNAPEFTQSVYKVTVREDVAVGSRVLQVTATDRDEGPNAEVRYSFFKIPEKFDKTFKMDPESGHIEIIEKLNFEEHEFYELMVQARDGGGLSSHSKVFIKVSDVNNYVPEIVIMSVFSPVPEDTPLGTVIAIFSVQDRDSGANGEVQCSIPEGLPFRLEKSFDNYYSMVTAELLDREQVSEYNVTVRAADGGSPPLQSSAVLALRVLDVNDNAPVFAQERYSARLAENNAAGALVLTVRATDADWGQNARVRYRLWEGRVRGAALSSYVSVAAETGALTGDVKVTGPLDYEERKYYEASVEGKDGGGLTAHAKVHIDIIDVNDNAPTL</sequence>
<keyword evidence="8" id="KW-1133">Transmembrane helix</keyword>
<dbReference type="FunFam" id="2.60.40.60:FF:000006">
    <property type="entry name" value="Protocadherin alpha 2"/>
    <property type="match status" value="1"/>
</dbReference>
<dbReference type="GO" id="GO:0005886">
    <property type="term" value="C:plasma membrane"/>
    <property type="evidence" value="ECO:0007669"/>
    <property type="project" value="InterPro"/>
</dbReference>
<comment type="subcellular location">
    <subcellularLocation>
        <location evidence="2">Membrane</location>
        <topology evidence="2">Single-pass membrane protein</topology>
    </subcellularLocation>
</comment>
<dbReference type="InterPro" id="IPR002126">
    <property type="entry name" value="Cadherin-like_dom"/>
</dbReference>
<dbReference type="PROSITE" id="PS50268">
    <property type="entry name" value="CADHERIN_2"/>
    <property type="match status" value="5"/>
</dbReference>
<feature type="domain" description="Cadherin" evidence="13">
    <location>
        <begin position="234"/>
        <end position="338"/>
    </location>
</feature>
<dbReference type="InterPro" id="IPR013164">
    <property type="entry name" value="Cadherin_N"/>
</dbReference>
<dbReference type="PRINTS" id="PR00205">
    <property type="entry name" value="CADHERIN"/>
</dbReference>
<dbReference type="SUPFAM" id="SSF49313">
    <property type="entry name" value="Cadherin-like"/>
    <property type="match status" value="4"/>
</dbReference>
<feature type="non-terminal residue" evidence="14">
    <location>
        <position position="555"/>
    </location>
</feature>
<dbReference type="Pfam" id="PF08266">
    <property type="entry name" value="Cadherin_2"/>
    <property type="match status" value="1"/>
</dbReference>
<keyword evidence="15" id="KW-1185">Reference proteome</keyword>
<feature type="domain" description="Cadherin" evidence="13">
    <location>
        <begin position="25"/>
        <end position="124"/>
    </location>
</feature>
<proteinExistence type="predicted"/>
<keyword evidence="7" id="KW-0130">Cell adhesion</keyword>
<feature type="signal peptide" evidence="12">
    <location>
        <begin position="1"/>
        <end position="20"/>
    </location>
</feature>
<evidence type="ECO:0000256" key="9">
    <source>
        <dbReference type="ARBA" id="ARBA00023136"/>
    </source>
</evidence>
<dbReference type="FunFam" id="2.60.40.60:FF:000129">
    <property type="entry name" value="protocadherin alpha-C2 isoform X1"/>
    <property type="match status" value="1"/>
</dbReference>
<keyword evidence="9" id="KW-0472">Membrane</keyword>
<evidence type="ECO:0000256" key="7">
    <source>
        <dbReference type="ARBA" id="ARBA00022889"/>
    </source>
</evidence>
<evidence type="ECO:0000256" key="11">
    <source>
        <dbReference type="PROSITE-ProRule" id="PRU00043"/>
    </source>
</evidence>
<keyword evidence="3" id="KW-0812">Transmembrane</keyword>
<dbReference type="FunFam" id="2.60.40.60:FF:000002">
    <property type="entry name" value="Protocadherin alpha 2"/>
    <property type="match status" value="1"/>
</dbReference>
<organism evidence="14 15">
    <name type="scientific">Ifrita kowaldi</name>
    <name type="common">blue-capped ifrita</name>
    <dbReference type="NCBI Taxonomy" id="461245"/>
    <lineage>
        <taxon>Eukaryota</taxon>
        <taxon>Metazoa</taxon>
        <taxon>Chordata</taxon>
        <taxon>Craniata</taxon>
        <taxon>Vertebrata</taxon>
        <taxon>Euteleostomi</taxon>
        <taxon>Archelosauria</taxon>
        <taxon>Archosauria</taxon>
        <taxon>Dinosauria</taxon>
        <taxon>Saurischia</taxon>
        <taxon>Theropoda</taxon>
        <taxon>Coelurosauria</taxon>
        <taxon>Aves</taxon>
        <taxon>Neognathae</taxon>
        <taxon>Neoaves</taxon>
        <taxon>Telluraves</taxon>
        <taxon>Australaves</taxon>
        <taxon>Passeriformes</taxon>
        <taxon>Corvoidea</taxon>
        <taxon>Cinclosomatidae</taxon>
        <taxon>Ifrita</taxon>
    </lineage>
</organism>
<reference evidence="14 15" key="1">
    <citation type="submission" date="2019-09" db="EMBL/GenBank/DDBJ databases">
        <title>Bird 10,000 Genomes (B10K) Project - Family phase.</title>
        <authorList>
            <person name="Zhang G."/>
        </authorList>
    </citation>
    <scope>NUCLEOTIDE SEQUENCE [LARGE SCALE GENOMIC DNA]</scope>
    <source>
        <strain evidence="14">B10K-DU-029-41</strain>
        <tissue evidence="14">Liver</tissue>
    </source>
</reference>
<evidence type="ECO:0000256" key="1">
    <source>
        <dbReference type="ARBA" id="ARBA00003436"/>
    </source>
</evidence>
<dbReference type="Pfam" id="PF00028">
    <property type="entry name" value="Cadherin"/>
    <property type="match status" value="4"/>
</dbReference>
<dbReference type="CDD" id="cd11304">
    <property type="entry name" value="Cadherin_repeat"/>
    <property type="match status" value="4"/>
</dbReference>
<dbReference type="FunFam" id="2.60.40.60:FF:000094">
    <property type="entry name" value="protocadherin gamma-C4 isoform X2"/>
    <property type="match status" value="1"/>
</dbReference>
<feature type="domain" description="Cadherin" evidence="13">
    <location>
        <begin position="347"/>
        <end position="443"/>
    </location>
</feature>
<evidence type="ECO:0000313" key="14">
    <source>
        <dbReference type="EMBL" id="NWW59306.1"/>
    </source>
</evidence>
<dbReference type="AlphaFoldDB" id="A0A7K6PD52"/>
<name>A0A7K6PD52_9CORV</name>
<evidence type="ECO:0000256" key="12">
    <source>
        <dbReference type="SAM" id="SignalP"/>
    </source>
</evidence>
<dbReference type="FunFam" id="2.60.40.60:FF:000018">
    <property type="entry name" value="Protocadherin gamma c3"/>
    <property type="match status" value="1"/>
</dbReference>
<dbReference type="InterPro" id="IPR050174">
    <property type="entry name" value="Protocadherin/Cadherin-CA"/>
</dbReference>
<dbReference type="EMBL" id="VZRS01004506">
    <property type="protein sequence ID" value="NWW59306.1"/>
    <property type="molecule type" value="Genomic_DNA"/>
</dbReference>
<dbReference type="Gene3D" id="2.60.40.60">
    <property type="entry name" value="Cadherins"/>
    <property type="match status" value="5"/>
</dbReference>
<feature type="chain" id="PRO_5029710383" evidence="12">
    <location>
        <begin position="21"/>
        <end position="555"/>
    </location>
</feature>
<evidence type="ECO:0000256" key="5">
    <source>
        <dbReference type="ARBA" id="ARBA00022737"/>
    </source>
</evidence>
<dbReference type="InterPro" id="IPR020894">
    <property type="entry name" value="Cadherin_CS"/>
</dbReference>
<comment type="caution">
    <text evidence="14">The sequence shown here is derived from an EMBL/GenBank/DDBJ whole genome shotgun (WGS) entry which is preliminary data.</text>
</comment>
<comment type="function">
    <text evidence="1">Potential calcium-dependent cell-adhesion protein. May be involved in the establishment and maintenance of specific neuronal connections in the brain.</text>
</comment>
<evidence type="ECO:0000256" key="4">
    <source>
        <dbReference type="ARBA" id="ARBA00022729"/>
    </source>
</evidence>